<dbReference type="GO" id="GO:0008168">
    <property type="term" value="F:methyltransferase activity"/>
    <property type="evidence" value="ECO:0007669"/>
    <property type="project" value="UniProtKB-KW"/>
</dbReference>
<feature type="domain" description="Methyltransferase" evidence="2">
    <location>
        <begin position="149"/>
        <end position="284"/>
    </location>
</feature>
<accession>A0A1C6VCE4</accession>
<gene>
    <name evidence="3" type="ORF">GA0070606_3894</name>
</gene>
<dbReference type="PANTHER" id="PTHR13369:SF3">
    <property type="entry name" value="METHYLTRANSFERASE DOMAIN-CONTAINING PROTEIN"/>
    <property type="match status" value="1"/>
</dbReference>
<dbReference type="InterPro" id="IPR029063">
    <property type="entry name" value="SAM-dependent_MTases_sf"/>
</dbReference>
<evidence type="ECO:0000313" key="3">
    <source>
        <dbReference type="EMBL" id="SCL64012.1"/>
    </source>
</evidence>
<keyword evidence="4" id="KW-1185">Reference proteome</keyword>
<dbReference type="CDD" id="cd02440">
    <property type="entry name" value="AdoMet_MTases"/>
    <property type="match status" value="1"/>
</dbReference>
<name>A0A1C6VCE4_9ACTN</name>
<dbReference type="GO" id="GO:0005737">
    <property type="term" value="C:cytoplasm"/>
    <property type="evidence" value="ECO:0007669"/>
    <property type="project" value="TreeGrafter"/>
</dbReference>
<dbReference type="InterPro" id="IPR025714">
    <property type="entry name" value="Methyltranfer_dom"/>
</dbReference>
<dbReference type="PANTHER" id="PTHR13369">
    <property type="match status" value="1"/>
</dbReference>
<evidence type="ECO:0000313" key="4">
    <source>
        <dbReference type="Proteomes" id="UP000199001"/>
    </source>
</evidence>
<dbReference type="RefSeq" id="WP_245724742.1">
    <property type="nucleotide sequence ID" value="NZ_FMHZ01000002.1"/>
</dbReference>
<dbReference type="Gene3D" id="3.40.50.150">
    <property type="entry name" value="Vaccinia Virus protein VP39"/>
    <property type="match status" value="1"/>
</dbReference>
<dbReference type="Pfam" id="PF13679">
    <property type="entry name" value="Methyltransf_32"/>
    <property type="match status" value="1"/>
</dbReference>
<proteinExistence type="predicted"/>
<organism evidence="3 4">
    <name type="scientific">Micromonospora citrea</name>
    <dbReference type="NCBI Taxonomy" id="47855"/>
    <lineage>
        <taxon>Bacteria</taxon>
        <taxon>Bacillati</taxon>
        <taxon>Actinomycetota</taxon>
        <taxon>Actinomycetes</taxon>
        <taxon>Micromonosporales</taxon>
        <taxon>Micromonosporaceae</taxon>
        <taxon>Micromonospora</taxon>
    </lineage>
</organism>
<sequence>MPEPLDAALTEVRALLLDPALTRAVAAGRRRGQRPSVVRAELRPVALKAGPRIQISTSDGSRPYTRNVAPGAEADAAVDALLAEPFGNWHVETADATLQLRVTKSGEAQVHRAAAARPAAEPGGHDRAKEYLLDPGDPIFAEIGGSAAKRRQVDAFLRALAATLPDDLTGPLRVVDLGCGNAYLTFAAYRWLAQRGLDVELVGVDVREDQRRRNTELAERLGWDERVSFVAGTIADAVVTPAPDLVLALHACDTATDEALARAVRWRARWVLAAPCCHHDVAAQLRARPAPAPYELLTRQGILRERFADVLTDALRAGLLRLHGYRAEVVEFVDSRHTPRNLLIRARRTGAPPTEGQRAEYRELVDQWGVTPRLETLLRPADDAPAGNDDSRPPITRAPVDGRAPNLDQEGRTTLGGA</sequence>
<reference evidence="4" key="1">
    <citation type="submission" date="2016-06" db="EMBL/GenBank/DDBJ databases">
        <authorList>
            <person name="Varghese N."/>
            <person name="Submissions Spin"/>
        </authorList>
    </citation>
    <scope>NUCLEOTIDE SEQUENCE [LARGE SCALE GENOMIC DNA]</scope>
    <source>
        <strain evidence="4">DSM 43903</strain>
    </source>
</reference>
<evidence type="ECO:0000256" key="1">
    <source>
        <dbReference type="SAM" id="MobiDB-lite"/>
    </source>
</evidence>
<dbReference type="STRING" id="47855.GA0070606_3894"/>
<keyword evidence="3" id="KW-0808">Transferase</keyword>
<dbReference type="SUPFAM" id="SSF53335">
    <property type="entry name" value="S-adenosyl-L-methionine-dependent methyltransferases"/>
    <property type="match status" value="1"/>
</dbReference>
<protein>
    <submittedName>
        <fullName evidence="3">tRNA1(Val) A37 N6-methylase TrmN6</fullName>
    </submittedName>
</protein>
<dbReference type="EMBL" id="FMHZ01000002">
    <property type="protein sequence ID" value="SCL64012.1"/>
    <property type="molecule type" value="Genomic_DNA"/>
</dbReference>
<dbReference type="AlphaFoldDB" id="A0A1C6VCE4"/>
<keyword evidence="3" id="KW-0489">Methyltransferase</keyword>
<evidence type="ECO:0000259" key="2">
    <source>
        <dbReference type="Pfam" id="PF13679"/>
    </source>
</evidence>
<feature type="region of interest" description="Disordered" evidence="1">
    <location>
        <begin position="377"/>
        <end position="418"/>
    </location>
</feature>
<dbReference type="Proteomes" id="UP000199001">
    <property type="component" value="Unassembled WGS sequence"/>
</dbReference>
<dbReference type="GO" id="GO:0032259">
    <property type="term" value="P:methylation"/>
    <property type="evidence" value="ECO:0007669"/>
    <property type="project" value="UniProtKB-KW"/>
</dbReference>